<name>A0A1V9ZY26_9STRA</name>
<protein>
    <recommendedName>
        <fullName evidence="8">Cytochrome P450</fullName>
    </recommendedName>
</protein>
<dbReference type="Proteomes" id="UP000243217">
    <property type="component" value="Unassembled WGS sequence"/>
</dbReference>
<dbReference type="Gene3D" id="1.10.630.10">
    <property type="entry name" value="Cytochrome P450"/>
    <property type="match status" value="1"/>
</dbReference>
<dbReference type="InterPro" id="IPR050121">
    <property type="entry name" value="Cytochrome_P450_monoxygenase"/>
</dbReference>
<comment type="similarity">
    <text evidence="2 4">Belongs to the cytochrome P450 family.</text>
</comment>
<keyword evidence="3 4" id="KW-0479">Metal-binding</keyword>
<evidence type="ECO:0000256" key="3">
    <source>
        <dbReference type="PIRSR" id="PIRSR602401-1"/>
    </source>
</evidence>
<keyword evidence="4" id="KW-0503">Monooxygenase</keyword>
<comment type="caution">
    <text evidence="6">The sequence shown here is derived from an EMBL/GenBank/DDBJ whole genome shotgun (WGS) entry which is preliminary data.</text>
</comment>
<dbReference type="STRING" id="74557.A0A1V9ZY26"/>
<dbReference type="SUPFAM" id="SSF48264">
    <property type="entry name" value="Cytochrome P450"/>
    <property type="match status" value="1"/>
</dbReference>
<accession>A0A1V9ZY26</accession>
<dbReference type="Pfam" id="PF00067">
    <property type="entry name" value="p450"/>
    <property type="match status" value="1"/>
</dbReference>
<dbReference type="InterPro" id="IPR036396">
    <property type="entry name" value="Cyt_P450_sf"/>
</dbReference>
<dbReference type="OrthoDB" id="68568at2759"/>
<dbReference type="GO" id="GO:0020037">
    <property type="term" value="F:heme binding"/>
    <property type="evidence" value="ECO:0007669"/>
    <property type="project" value="InterPro"/>
</dbReference>
<keyword evidence="5" id="KW-0812">Transmembrane</keyword>
<evidence type="ECO:0008006" key="8">
    <source>
        <dbReference type="Google" id="ProtNLM"/>
    </source>
</evidence>
<gene>
    <name evidence="6" type="ORF">THRCLA_04799</name>
</gene>
<dbReference type="GO" id="GO:0005506">
    <property type="term" value="F:iron ion binding"/>
    <property type="evidence" value="ECO:0007669"/>
    <property type="project" value="InterPro"/>
</dbReference>
<dbReference type="PRINTS" id="PR00385">
    <property type="entry name" value="P450"/>
</dbReference>
<dbReference type="PANTHER" id="PTHR24305:SF166">
    <property type="entry name" value="CYTOCHROME P450 12A4, MITOCHONDRIAL-RELATED"/>
    <property type="match status" value="1"/>
</dbReference>
<dbReference type="InterPro" id="IPR002401">
    <property type="entry name" value="Cyt_P450_E_grp-I"/>
</dbReference>
<dbReference type="GO" id="GO:0004497">
    <property type="term" value="F:monooxygenase activity"/>
    <property type="evidence" value="ECO:0007669"/>
    <property type="project" value="UniProtKB-KW"/>
</dbReference>
<keyword evidence="3 4" id="KW-0349">Heme</keyword>
<evidence type="ECO:0000256" key="4">
    <source>
        <dbReference type="RuleBase" id="RU000461"/>
    </source>
</evidence>
<comment type="cofactor">
    <cofactor evidence="1 3">
        <name>heme</name>
        <dbReference type="ChEBI" id="CHEBI:30413"/>
    </cofactor>
</comment>
<evidence type="ECO:0000256" key="1">
    <source>
        <dbReference type="ARBA" id="ARBA00001971"/>
    </source>
</evidence>
<keyword evidence="5" id="KW-1133">Transmembrane helix</keyword>
<dbReference type="InterPro" id="IPR017972">
    <property type="entry name" value="Cyt_P450_CS"/>
</dbReference>
<dbReference type="PROSITE" id="PS00086">
    <property type="entry name" value="CYTOCHROME_P450"/>
    <property type="match status" value="1"/>
</dbReference>
<feature type="transmembrane region" description="Helical" evidence="5">
    <location>
        <begin position="12"/>
        <end position="31"/>
    </location>
</feature>
<dbReference type="AlphaFoldDB" id="A0A1V9ZY26"/>
<dbReference type="PANTHER" id="PTHR24305">
    <property type="entry name" value="CYTOCHROME P450"/>
    <property type="match status" value="1"/>
</dbReference>
<evidence type="ECO:0000313" key="7">
    <source>
        <dbReference type="Proteomes" id="UP000243217"/>
    </source>
</evidence>
<proteinExistence type="inferred from homology"/>
<organism evidence="6 7">
    <name type="scientific">Thraustotheca clavata</name>
    <dbReference type="NCBI Taxonomy" id="74557"/>
    <lineage>
        <taxon>Eukaryota</taxon>
        <taxon>Sar</taxon>
        <taxon>Stramenopiles</taxon>
        <taxon>Oomycota</taxon>
        <taxon>Saprolegniomycetes</taxon>
        <taxon>Saprolegniales</taxon>
        <taxon>Achlyaceae</taxon>
        <taxon>Thraustotheca</taxon>
    </lineage>
</organism>
<evidence type="ECO:0000256" key="2">
    <source>
        <dbReference type="ARBA" id="ARBA00010617"/>
    </source>
</evidence>
<keyword evidence="7" id="KW-1185">Reference proteome</keyword>
<dbReference type="InterPro" id="IPR001128">
    <property type="entry name" value="Cyt_P450"/>
</dbReference>
<reference evidence="6 7" key="1">
    <citation type="journal article" date="2014" name="Genome Biol. Evol.">
        <title>The secreted proteins of Achlya hypogyna and Thraustotheca clavata identify the ancestral oomycete secretome and reveal gene acquisitions by horizontal gene transfer.</title>
        <authorList>
            <person name="Misner I."/>
            <person name="Blouin N."/>
            <person name="Leonard G."/>
            <person name="Richards T.A."/>
            <person name="Lane C.E."/>
        </authorList>
    </citation>
    <scope>NUCLEOTIDE SEQUENCE [LARGE SCALE GENOMIC DNA]</scope>
    <source>
        <strain evidence="6 7">ATCC 34112</strain>
    </source>
</reference>
<dbReference type="PRINTS" id="PR00463">
    <property type="entry name" value="EP450I"/>
</dbReference>
<dbReference type="GO" id="GO:0016705">
    <property type="term" value="F:oxidoreductase activity, acting on paired donors, with incorporation or reduction of molecular oxygen"/>
    <property type="evidence" value="ECO:0007669"/>
    <property type="project" value="InterPro"/>
</dbReference>
<feature type="binding site" description="axial binding residue" evidence="3">
    <location>
        <position position="457"/>
    </location>
    <ligand>
        <name>heme</name>
        <dbReference type="ChEBI" id="CHEBI:30413"/>
    </ligand>
    <ligandPart>
        <name>Fe</name>
        <dbReference type="ChEBI" id="CHEBI:18248"/>
    </ligandPart>
</feature>
<evidence type="ECO:0000256" key="5">
    <source>
        <dbReference type="SAM" id="Phobius"/>
    </source>
</evidence>
<evidence type="ECO:0000313" key="6">
    <source>
        <dbReference type="EMBL" id="OQS02869.1"/>
    </source>
</evidence>
<keyword evidence="3 4" id="KW-0408">Iron</keyword>
<sequence>MSQQEEKSGLGLGTAFLVVVPIVGVVVYRFAKHPLKSLPGPVSKSAFYGNAREFGSTSWSETNRFPEPFTTWTKKYGGAFYYRVFFYHRVNLSDPQALKHVLVTNSTNYPRSDVSRAIFQNMTDGQGLLNSEDPLHAAQRKTFQPQFTHNEIKSYISIFDKETQTLEKYLDENEGSVLDIPDTITRLTLNIIGKAAFSYDFKTFDKNNEQAKVVLDSFELLNAPPKFLYTMGLIYIPGFKHWPLQLLKQINKAKKALYEIIENVIEHKSALQSINNQRDLLDMMLASNEMTPKEARVHVMTFMFAGHETTSNTLCWILAMLSQHPEVEVKVAEECFQAIKTYGATWDIVDKLPFLTATIKETMRMYPTAPFIASRVCLQDDNIPLSDGTSFYIPKGSHVSFSTGAINRNPLYWSQPDMFLPERFIESSSIYEEDRNLRNGRGNTFMYMPFSAGSKNCIGKRFALVEMQLVLAKLLSKYKFSCTSDAVLFPKMTGVTIKPKNLKMTVHRRTSAL</sequence>
<keyword evidence="5" id="KW-0472">Membrane</keyword>
<dbReference type="EMBL" id="JNBS01001064">
    <property type="protein sequence ID" value="OQS02869.1"/>
    <property type="molecule type" value="Genomic_DNA"/>
</dbReference>
<keyword evidence="4" id="KW-0560">Oxidoreductase</keyword>